<dbReference type="EMBL" id="LR797115">
    <property type="protein sequence ID" value="CAB4188065.1"/>
    <property type="molecule type" value="Genomic_DNA"/>
</dbReference>
<proteinExistence type="predicted"/>
<evidence type="ECO:0000313" key="3">
    <source>
        <dbReference type="EMBL" id="CAB4188065.1"/>
    </source>
</evidence>
<reference evidence="3" key="1">
    <citation type="submission" date="2020-05" db="EMBL/GenBank/DDBJ databases">
        <authorList>
            <person name="Chiriac C."/>
            <person name="Salcher M."/>
            <person name="Ghai R."/>
            <person name="Kavagutti S V."/>
        </authorList>
    </citation>
    <scope>NUCLEOTIDE SEQUENCE</scope>
</reference>
<evidence type="ECO:0000313" key="1">
    <source>
        <dbReference type="EMBL" id="CAB4147869.1"/>
    </source>
</evidence>
<dbReference type="InterPro" id="IPR024659">
    <property type="entry name" value="Phage_coat_Gp5"/>
</dbReference>
<dbReference type="EMBL" id="LR797500">
    <property type="protein sequence ID" value="CAB4220267.1"/>
    <property type="molecule type" value="Genomic_DNA"/>
</dbReference>
<dbReference type="EMBL" id="LR796970">
    <property type="protein sequence ID" value="CAB4178703.1"/>
    <property type="molecule type" value="Genomic_DNA"/>
</dbReference>
<gene>
    <name evidence="2" type="ORF">UFOVP1020_44</name>
    <name evidence="3" type="ORF">UFOVP1170_39</name>
    <name evidence="4" type="ORF">UFOVP1621_6</name>
    <name evidence="1" type="ORF">UFOVP512_49</name>
</gene>
<dbReference type="EMBL" id="LR796488">
    <property type="protein sequence ID" value="CAB4147869.1"/>
    <property type="molecule type" value="Genomic_DNA"/>
</dbReference>
<accession>A0A6J5R5Q2</accession>
<evidence type="ECO:0000313" key="4">
    <source>
        <dbReference type="EMBL" id="CAB4220267.1"/>
    </source>
</evidence>
<protein>
    <submittedName>
        <fullName evidence="3">Major capsid protein Gp5</fullName>
    </submittedName>
</protein>
<evidence type="ECO:0000313" key="2">
    <source>
        <dbReference type="EMBL" id="CAB4178703.1"/>
    </source>
</evidence>
<dbReference type="Pfam" id="PF11651">
    <property type="entry name" value="P22_CoatProtein"/>
    <property type="match status" value="1"/>
</dbReference>
<dbReference type="Gene3D" id="2.40.30.240">
    <property type="match status" value="1"/>
</dbReference>
<sequence length="403" mass="43557">MANTIITPSIIAKVGLAHLENNLVMGKKVYRDYSKEFVKVGDTISVRRPVRFVANDGAVAINQDVTEGKFSLQISSRKHVAWSFTTQDLTLSIEEYSERYIKPAAIALANKIDYDLCGLYNKVWNWVGTPASPVNSFADFAKAPQRLDEGAVPQDMRCAVMSPADTWGFLGSQTALYMQDVAKGAYRNGDIGMVAGISTAMDQNIRMHTNGLAAGGGLVNGANQNVTYATSKDTNTQSLITDDWTASTTFKAGDVFTIADVYAVNPLSKESTGVLQQFVIQADITATGTNCTLSIAPAIITSGPYQTVDSVPADNAALVMIGTGATQYAQNLVFHKNAFALVMADLEMPDSAVFKARESQNGYSIRVLKYFDGDNDEDKIRLDVLYGVKAIYPDLATRLSGTT</sequence>
<organism evidence="3">
    <name type="scientific">uncultured Caudovirales phage</name>
    <dbReference type="NCBI Taxonomy" id="2100421"/>
    <lineage>
        <taxon>Viruses</taxon>
        <taxon>Duplodnaviria</taxon>
        <taxon>Heunggongvirae</taxon>
        <taxon>Uroviricota</taxon>
        <taxon>Caudoviricetes</taxon>
        <taxon>Peduoviridae</taxon>
        <taxon>Maltschvirus</taxon>
        <taxon>Maltschvirus maltsch</taxon>
    </lineage>
</organism>
<name>A0A6J5R5Q2_9CAUD</name>